<keyword evidence="2" id="KW-0472">Membrane</keyword>
<dbReference type="Proteomes" id="UP000677803">
    <property type="component" value="Unassembled WGS sequence"/>
</dbReference>
<keyword evidence="4" id="KW-1185">Reference proteome</keyword>
<accession>A0A8S4BF48</accession>
<gene>
    <name evidence="3" type="ORF">MMEN_LOCUS13395</name>
</gene>
<evidence type="ECO:0000313" key="3">
    <source>
        <dbReference type="EMBL" id="CAG5932812.1"/>
    </source>
</evidence>
<evidence type="ECO:0000313" key="4">
    <source>
        <dbReference type="Proteomes" id="UP000677803"/>
    </source>
</evidence>
<dbReference type="AlphaFoldDB" id="A0A8S4BF48"/>
<evidence type="ECO:0000256" key="2">
    <source>
        <dbReference type="SAM" id="Phobius"/>
    </source>
</evidence>
<organism evidence="3 4">
    <name type="scientific">Menidia menidia</name>
    <name type="common">Atlantic silverside</name>
    <dbReference type="NCBI Taxonomy" id="238744"/>
    <lineage>
        <taxon>Eukaryota</taxon>
        <taxon>Metazoa</taxon>
        <taxon>Chordata</taxon>
        <taxon>Craniata</taxon>
        <taxon>Vertebrata</taxon>
        <taxon>Euteleostomi</taxon>
        <taxon>Actinopterygii</taxon>
        <taxon>Neopterygii</taxon>
        <taxon>Teleostei</taxon>
        <taxon>Neoteleostei</taxon>
        <taxon>Acanthomorphata</taxon>
        <taxon>Ovalentaria</taxon>
        <taxon>Atherinomorphae</taxon>
        <taxon>Atheriniformes</taxon>
        <taxon>Atherinopsidae</taxon>
        <taxon>Menidiinae</taxon>
        <taxon>Menidia</taxon>
    </lineage>
</organism>
<keyword evidence="2" id="KW-0812">Transmembrane</keyword>
<name>A0A8S4BF48_9TELE</name>
<comment type="caution">
    <text evidence="3">The sequence shown here is derived from an EMBL/GenBank/DDBJ whole genome shotgun (WGS) entry which is preliminary data.</text>
</comment>
<sequence>MFSSTSTPAVHRSTPIPILLSRSCRGDTLRVPVVSSSWILPEKVQVLGNVEESLCWKQVHAVSAKKEEEKSETGMKVCWIFLIVSYCQSSHAAQHLTTNRSNELKEVYCVPAGGTARVLVPCLNASGEVTLHLYENRKLIHPDQQGSNLSLDVDIWKNEKNVSLGFILDGSKVPNNTVYSCDTIITHPPPLKTLHAQRVVVLKEGDDFTCGKCNRDPVTADREGQRPLWVWITIALLITYGLVVSIIASSLWFKWKGDESQNDYMNTPRAPQNRQRKKRPLNPFPRYV</sequence>
<dbReference type="EMBL" id="CAJRST010015557">
    <property type="protein sequence ID" value="CAG5932812.1"/>
    <property type="molecule type" value="Genomic_DNA"/>
</dbReference>
<protein>
    <submittedName>
        <fullName evidence="3">(Atlantic silverside) hypothetical protein</fullName>
    </submittedName>
</protein>
<proteinExistence type="predicted"/>
<feature type="transmembrane region" description="Helical" evidence="2">
    <location>
        <begin position="228"/>
        <end position="253"/>
    </location>
</feature>
<keyword evidence="2" id="KW-1133">Transmembrane helix</keyword>
<feature type="region of interest" description="Disordered" evidence="1">
    <location>
        <begin position="263"/>
        <end position="288"/>
    </location>
</feature>
<dbReference type="OrthoDB" id="8654606at2759"/>
<reference evidence="3" key="1">
    <citation type="submission" date="2021-05" db="EMBL/GenBank/DDBJ databases">
        <authorList>
            <person name="Tigano A."/>
        </authorList>
    </citation>
    <scope>NUCLEOTIDE SEQUENCE</scope>
</reference>
<feature type="compositionally biased region" description="Polar residues" evidence="1">
    <location>
        <begin position="263"/>
        <end position="273"/>
    </location>
</feature>
<evidence type="ECO:0000256" key="1">
    <source>
        <dbReference type="SAM" id="MobiDB-lite"/>
    </source>
</evidence>